<feature type="region of interest" description="Disordered" evidence="6">
    <location>
        <begin position="87"/>
        <end position="140"/>
    </location>
</feature>
<dbReference type="HOGENOM" id="CLU_008599_2_4_1"/>
<proteinExistence type="predicted"/>
<dbReference type="Pfam" id="PF04082">
    <property type="entry name" value="Fungal_trans"/>
    <property type="match status" value="1"/>
</dbReference>
<dbReference type="RefSeq" id="XP_040638862.1">
    <property type="nucleotide sequence ID" value="XM_040781921.1"/>
</dbReference>
<dbReference type="Gene3D" id="4.10.240.10">
    <property type="entry name" value="Zn(2)-C6 fungal-type DNA-binding domain"/>
    <property type="match status" value="1"/>
</dbReference>
<dbReference type="OrthoDB" id="3364175at2759"/>
<evidence type="ECO:0000259" key="7">
    <source>
        <dbReference type="PROSITE" id="PS50048"/>
    </source>
</evidence>
<dbReference type="STRING" id="1388766.A0A017SEW8"/>
<evidence type="ECO:0000256" key="2">
    <source>
        <dbReference type="ARBA" id="ARBA00023015"/>
    </source>
</evidence>
<keyword evidence="5" id="KW-0539">Nucleus</keyword>
<dbReference type="InterPro" id="IPR051127">
    <property type="entry name" value="Fungal_SecMet_Regulators"/>
</dbReference>
<dbReference type="InterPro" id="IPR007219">
    <property type="entry name" value="XnlR_reg_dom"/>
</dbReference>
<reference evidence="9" key="1">
    <citation type="journal article" date="2014" name="Nat. Commun.">
        <title>Genomic adaptations of the halophilic Dead Sea filamentous fungus Eurotium rubrum.</title>
        <authorList>
            <person name="Kis-Papo T."/>
            <person name="Weig A.R."/>
            <person name="Riley R."/>
            <person name="Persoh D."/>
            <person name="Salamov A."/>
            <person name="Sun H."/>
            <person name="Lipzen A."/>
            <person name="Wasser S.P."/>
            <person name="Rambold G."/>
            <person name="Grigoriev I.V."/>
            <person name="Nevo E."/>
        </authorList>
    </citation>
    <scope>NUCLEOTIDE SEQUENCE [LARGE SCALE GENOMIC DNA]</scope>
    <source>
        <strain evidence="9">CBS 135680</strain>
    </source>
</reference>
<organism evidence="8 9">
    <name type="scientific">Aspergillus ruber (strain CBS 135680)</name>
    <dbReference type="NCBI Taxonomy" id="1388766"/>
    <lineage>
        <taxon>Eukaryota</taxon>
        <taxon>Fungi</taxon>
        <taxon>Dikarya</taxon>
        <taxon>Ascomycota</taxon>
        <taxon>Pezizomycotina</taxon>
        <taxon>Eurotiomycetes</taxon>
        <taxon>Eurotiomycetidae</taxon>
        <taxon>Eurotiales</taxon>
        <taxon>Aspergillaceae</taxon>
        <taxon>Aspergillus</taxon>
        <taxon>Aspergillus subgen. Aspergillus</taxon>
    </lineage>
</organism>
<protein>
    <recommendedName>
        <fullName evidence="7">Zn(2)-C6 fungal-type domain-containing protein</fullName>
    </recommendedName>
</protein>
<evidence type="ECO:0000256" key="6">
    <source>
        <dbReference type="SAM" id="MobiDB-lite"/>
    </source>
</evidence>
<gene>
    <name evidence="8" type="ORF">EURHEDRAFT_412493</name>
</gene>
<evidence type="ECO:0000256" key="1">
    <source>
        <dbReference type="ARBA" id="ARBA00022723"/>
    </source>
</evidence>
<evidence type="ECO:0000313" key="9">
    <source>
        <dbReference type="Proteomes" id="UP000019804"/>
    </source>
</evidence>
<evidence type="ECO:0000256" key="5">
    <source>
        <dbReference type="ARBA" id="ARBA00023242"/>
    </source>
</evidence>
<dbReference type="EMBL" id="KK088423">
    <property type="protein sequence ID" value="EYE95174.1"/>
    <property type="molecule type" value="Genomic_DNA"/>
</dbReference>
<dbReference type="SMART" id="SM00906">
    <property type="entry name" value="Fungal_trans"/>
    <property type="match status" value="1"/>
</dbReference>
<dbReference type="PROSITE" id="PS50048">
    <property type="entry name" value="ZN2_CY6_FUNGAL_2"/>
    <property type="match status" value="1"/>
</dbReference>
<dbReference type="GO" id="GO:0000978">
    <property type="term" value="F:RNA polymerase II cis-regulatory region sequence-specific DNA binding"/>
    <property type="evidence" value="ECO:0007669"/>
    <property type="project" value="TreeGrafter"/>
</dbReference>
<dbReference type="GeneID" id="63697045"/>
<accession>A0A017SEW8</accession>
<dbReference type="InterPro" id="IPR036864">
    <property type="entry name" value="Zn2-C6_fun-type_DNA-bd_sf"/>
</dbReference>
<dbReference type="GO" id="GO:0005634">
    <property type="term" value="C:nucleus"/>
    <property type="evidence" value="ECO:0007669"/>
    <property type="project" value="TreeGrafter"/>
</dbReference>
<dbReference type="CDD" id="cd00067">
    <property type="entry name" value="GAL4"/>
    <property type="match status" value="1"/>
</dbReference>
<dbReference type="PANTHER" id="PTHR47424">
    <property type="entry name" value="REGULATORY PROTEIN GAL4"/>
    <property type="match status" value="1"/>
</dbReference>
<sequence length="692" mass="77422">MPKSSNVGSGPAEIRVCTECRKRKSKCSGTLPCLYCSRNHKSCVFARPPPRTPLTRKNLEELENRSANLERLLQKLNPDVDIERALRTVKTPGNSNDSSPEVQRCSEPARENAPSTDKFEWNESSMTSPSQTDDLDGMASLPTRTTGSGYLGNSSGSHLLRTISNLLPGYPVPENSPRATGATNQLSISANLSNAAVLESLVDSYFMFYNPSYPILHEKTFRQQYQSRAEIDACSRWHLIFHIVLAIGEWILAGGPETEQSRFYIAARSHMSMRMLESGTLLAVQAFLLMGNYLQKRNRPNTGYNFIGIAYRMALGLGLHREPPAVTSNNTLMHEQRRVVWWIIYCFDSGLSLTTGRPTTISNSFIETRYPRNIDDSDCSMNSPLPEPMDKATTYSAIIAQARLATIGNMVYSDVVGAPNEKSFNPGISRSLDHQLQAWKLSLPDYFTSQDIPRWFRGPRAIVCWKEQNLRMMLWWGTQRLCKLPQDIEEAFVMCQNAALTTVQSITIFCVDQADALHTGLSWYATYFLFQAAIVLSIHHLKPCQPTDTDLAAVHQELLVSSFSKACDCLANLSQNNKAAARCLEVLNRIRDRSQPAQHLPVHTSDLGLNSYPGTTQQPTAPEDTDMHPTNFEIDPSLQIFFQGTSWKNDIFEGLQGFPGTNEVGLFDYIPENSSDAYVMPEWPTDSDLGLT</sequence>
<keyword evidence="4" id="KW-0804">Transcription</keyword>
<evidence type="ECO:0000256" key="3">
    <source>
        <dbReference type="ARBA" id="ARBA00023125"/>
    </source>
</evidence>
<dbReference type="PANTHER" id="PTHR47424:SF2">
    <property type="entry name" value="TRANSCRIPTION FACTOR DOMAIN-CONTAINING PROTEIN-RELATED"/>
    <property type="match status" value="1"/>
</dbReference>
<dbReference type="GO" id="GO:0008270">
    <property type="term" value="F:zinc ion binding"/>
    <property type="evidence" value="ECO:0007669"/>
    <property type="project" value="InterPro"/>
</dbReference>
<dbReference type="GO" id="GO:0000435">
    <property type="term" value="P:positive regulation of transcription from RNA polymerase II promoter by galactose"/>
    <property type="evidence" value="ECO:0007669"/>
    <property type="project" value="TreeGrafter"/>
</dbReference>
<dbReference type="AlphaFoldDB" id="A0A017SEW8"/>
<dbReference type="CDD" id="cd12148">
    <property type="entry name" value="fungal_TF_MHR"/>
    <property type="match status" value="1"/>
</dbReference>
<dbReference type="PROSITE" id="PS00463">
    <property type="entry name" value="ZN2_CY6_FUNGAL_1"/>
    <property type="match status" value="1"/>
</dbReference>
<dbReference type="Proteomes" id="UP000019804">
    <property type="component" value="Unassembled WGS sequence"/>
</dbReference>
<feature type="compositionally biased region" description="Polar residues" evidence="6">
    <location>
        <begin position="91"/>
        <end position="101"/>
    </location>
</feature>
<dbReference type="Pfam" id="PF00172">
    <property type="entry name" value="Zn_clus"/>
    <property type="match status" value="1"/>
</dbReference>
<dbReference type="GO" id="GO:0000981">
    <property type="term" value="F:DNA-binding transcription factor activity, RNA polymerase II-specific"/>
    <property type="evidence" value="ECO:0007669"/>
    <property type="project" value="InterPro"/>
</dbReference>
<feature type="compositionally biased region" description="Polar residues" evidence="6">
    <location>
        <begin position="122"/>
        <end position="132"/>
    </location>
</feature>
<feature type="domain" description="Zn(2)-C6 fungal-type" evidence="7">
    <location>
        <begin position="16"/>
        <end position="45"/>
    </location>
</feature>
<dbReference type="SUPFAM" id="SSF57701">
    <property type="entry name" value="Zn2/Cys6 DNA-binding domain"/>
    <property type="match status" value="1"/>
</dbReference>
<keyword evidence="3" id="KW-0238">DNA-binding</keyword>
<keyword evidence="9" id="KW-1185">Reference proteome</keyword>
<keyword evidence="1" id="KW-0479">Metal-binding</keyword>
<keyword evidence="2" id="KW-0805">Transcription regulation</keyword>
<dbReference type="SMART" id="SM00066">
    <property type="entry name" value="GAL4"/>
    <property type="match status" value="1"/>
</dbReference>
<dbReference type="GO" id="GO:0006351">
    <property type="term" value="P:DNA-templated transcription"/>
    <property type="evidence" value="ECO:0007669"/>
    <property type="project" value="InterPro"/>
</dbReference>
<evidence type="ECO:0000256" key="4">
    <source>
        <dbReference type="ARBA" id="ARBA00023163"/>
    </source>
</evidence>
<dbReference type="InterPro" id="IPR001138">
    <property type="entry name" value="Zn2Cys6_DnaBD"/>
</dbReference>
<evidence type="ECO:0000313" key="8">
    <source>
        <dbReference type="EMBL" id="EYE95174.1"/>
    </source>
</evidence>
<feature type="region of interest" description="Disordered" evidence="6">
    <location>
        <begin position="602"/>
        <end position="622"/>
    </location>
</feature>
<name>A0A017SEW8_ASPRC</name>